<evidence type="ECO:0000313" key="3">
    <source>
        <dbReference type="EMBL" id="MDQ4213508.1"/>
    </source>
</evidence>
<evidence type="ECO:0000313" key="4">
    <source>
        <dbReference type="Proteomes" id="UP001230289"/>
    </source>
</evidence>
<dbReference type="SUPFAM" id="SSF50939">
    <property type="entry name" value="Sialidases"/>
    <property type="match status" value="1"/>
</dbReference>
<dbReference type="InterPro" id="IPR011040">
    <property type="entry name" value="Sialidase"/>
</dbReference>
<dbReference type="EMBL" id="JAVFCB010000003">
    <property type="protein sequence ID" value="MDQ4213508.1"/>
    <property type="molecule type" value="Genomic_DNA"/>
</dbReference>
<dbReference type="Pfam" id="PF13088">
    <property type="entry name" value="BNR_2"/>
    <property type="match status" value="1"/>
</dbReference>
<comment type="caution">
    <text evidence="3">The sequence shown here is derived from an EMBL/GenBank/DDBJ whole genome shotgun (WGS) entry which is preliminary data.</text>
</comment>
<accession>A0ABU0XEI8</accession>
<dbReference type="PANTHER" id="PTHR43752:SF2">
    <property type="entry name" value="BNR_ASP-BOX REPEAT FAMILY PROTEIN"/>
    <property type="match status" value="1"/>
</dbReference>
<keyword evidence="4" id="KW-1185">Reference proteome</keyword>
<dbReference type="InterPro" id="IPR036278">
    <property type="entry name" value="Sialidase_sf"/>
</dbReference>
<dbReference type="PANTHER" id="PTHR43752">
    <property type="entry name" value="BNR/ASP-BOX REPEAT FAMILY PROTEIN"/>
    <property type="match status" value="1"/>
</dbReference>
<proteinExistence type="predicted"/>
<sequence length="368" mass="39305">MTGSASFPRVSPTVRRRFVAVDDTRWVQCHASTLIRSGDSVEVAFFAGTAEGTPDNRILMASSTDLATWTDPLRMDEGDAVAHWNPVLAHDPTGRLGLFYKHGALISAWSTRFRRRRDDRTWEPARELVPGDSGGRGPVRNAPIVAAGRWFAPASTEDWEADGGAVWESFVDVSADDGATWTALRIPLDRTALRGAGIIQPALWFDRRGGISALCRSTEGSVYLSRSIGTADDVRGFEPARPAGLPNNNSGLAVLALPDGRLVCAHNPVSGDWAARCPLGLSVSDDDGPTWRYALTVEDGVTRIGDGPEPSDGSGHAPTTASATGVVTTGVGEYSYPAIILDGERLLISYTWQRRGIVVADIPVAALG</sequence>
<dbReference type="Proteomes" id="UP001230289">
    <property type="component" value="Unassembled WGS sequence"/>
</dbReference>
<feature type="region of interest" description="Disordered" evidence="1">
    <location>
        <begin position="305"/>
        <end position="324"/>
    </location>
</feature>
<evidence type="ECO:0000256" key="1">
    <source>
        <dbReference type="SAM" id="MobiDB-lite"/>
    </source>
</evidence>
<name>A0ABU0XEI8_9MICO</name>
<feature type="domain" description="Sialidase" evidence="2">
    <location>
        <begin position="43"/>
        <end position="344"/>
    </location>
</feature>
<protein>
    <submittedName>
        <fullName evidence="3">Sialidase family protein</fullName>
    </submittedName>
</protein>
<gene>
    <name evidence="3" type="ORF">RBR11_06225</name>
</gene>
<dbReference type="Gene3D" id="2.120.10.10">
    <property type="match status" value="1"/>
</dbReference>
<dbReference type="RefSeq" id="WP_308488452.1">
    <property type="nucleotide sequence ID" value="NZ_JAVFCB010000003.1"/>
</dbReference>
<reference evidence="3 4" key="1">
    <citation type="submission" date="2023-08" db="EMBL/GenBank/DDBJ databases">
        <title>Microbacterium sp. nov., isolated from a waste landfill.</title>
        <authorList>
            <person name="Wen W."/>
        </authorList>
    </citation>
    <scope>NUCLEOTIDE SEQUENCE [LARGE SCALE GENOMIC DNA]</scope>
    <source>
        <strain evidence="3 4">ASV81</strain>
    </source>
</reference>
<evidence type="ECO:0000259" key="2">
    <source>
        <dbReference type="Pfam" id="PF13088"/>
    </source>
</evidence>
<organism evidence="3 4">
    <name type="scientific">Microbacterium capsulatum</name>
    <dbReference type="NCBI Taxonomy" id="3041921"/>
    <lineage>
        <taxon>Bacteria</taxon>
        <taxon>Bacillati</taxon>
        <taxon>Actinomycetota</taxon>
        <taxon>Actinomycetes</taxon>
        <taxon>Micrococcales</taxon>
        <taxon>Microbacteriaceae</taxon>
        <taxon>Microbacterium</taxon>
    </lineage>
</organism>
<dbReference type="CDD" id="cd15482">
    <property type="entry name" value="Sialidase_non-viral"/>
    <property type="match status" value="1"/>
</dbReference>